<gene>
    <name evidence="3" type="ORF">HELGO_WM43351</name>
</gene>
<dbReference type="SUPFAM" id="SSF52821">
    <property type="entry name" value="Rhodanese/Cell cycle control phosphatase"/>
    <property type="match status" value="1"/>
</dbReference>
<sequence length="165" mass="17826">MRILNTVSVIALSAVLGMGAVHAATETDAKDAEADRVVSETSMAITSQNDYIKSIMEKTTHIKAGRLMEIIADAGKKDEVMFLDIRPRSEFAEKEGVPGVELNIPRNFLEVEAYEKLPELDASIIIISSKGIRGGLAAHTLADMGYTNVRNLLGGLEAWGKLPAE</sequence>
<accession>A0A6S6U6L3</accession>
<protein>
    <recommendedName>
        <fullName evidence="2">Rhodanese domain-containing protein</fullName>
    </recommendedName>
</protein>
<keyword evidence="1" id="KW-0732">Signal</keyword>
<dbReference type="AlphaFoldDB" id="A0A6S6U6L3"/>
<dbReference type="Pfam" id="PF00581">
    <property type="entry name" value="Rhodanese"/>
    <property type="match status" value="1"/>
</dbReference>
<dbReference type="InterPro" id="IPR036873">
    <property type="entry name" value="Rhodanese-like_dom_sf"/>
</dbReference>
<dbReference type="Gene3D" id="3.40.250.10">
    <property type="entry name" value="Rhodanese-like domain"/>
    <property type="match status" value="1"/>
</dbReference>
<reference evidence="3" key="1">
    <citation type="submission" date="2020-01" db="EMBL/GenBank/DDBJ databases">
        <authorList>
            <person name="Meier V. D."/>
            <person name="Meier V D."/>
        </authorList>
    </citation>
    <scope>NUCLEOTIDE SEQUENCE</scope>
    <source>
        <strain evidence="3">HLG_WM_MAG_09</strain>
    </source>
</reference>
<dbReference type="InterPro" id="IPR001763">
    <property type="entry name" value="Rhodanese-like_dom"/>
</dbReference>
<evidence type="ECO:0000256" key="1">
    <source>
        <dbReference type="SAM" id="SignalP"/>
    </source>
</evidence>
<dbReference type="PANTHER" id="PTHR44086:SF10">
    <property type="entry name" value="THIOSULFATE SULFURTRANSFERASE_RHODANESE-LIKE DOMAIN-CONTAINING PROTEIN 3"/>
    <property type="match status" value="1"/>
</dbReference>
<name>A0A6S6U6L3_9GAMM</name>
<dbReference type="PANTHER" id="PTHR44086">
    <property type="entry name" value="THIOSULFATE SULFURTRANSFERASE RDL2, MITOCHONDRIAL-RELATED"/>
    <property type="match status" value="1"/>
</dbReference>
<feature type="domain" description="Rhodanese" evidence="2">
    <location>
        <begin position="76"/>
        <end position="165"/>
    </location>
</feature>
<dbReference type="GO" id="GO:0004792">
    <property type="term" value="F:thiosulfate-cyanide sulfurtransferase activity"/>
    <property type="evidence" value="ECO:0007669"/>
    <property type="project" value="TreeGrafter"/>
</dbReference>
<proteinExistence type="predicted"/>
<dbReference type="EMBL" id="CACVAT010000391">
    <property type="protein sequence ID" value="CAA6824403.1"/>
    <property type="molecule type" value="Genomic_DNA"/>
</dbReference>
<feature type="chain" id="PRO_5028026430" description="Rhodanese domain-containing protein" evidence="1">
    <location>
        <begin position="24"/>
        <end position="165"/>
    </location>
</feature>
<dbReference type="PROSITE" id="PS50206">
    <property type="entry name" value="RHODANESE_3"/>
    <property type="match status" value="1"/>
</dbReference>
<evidence type="ECO:0000259" key="2">
    <source>
        <dbReference type="PROSITE" id="PS50206"/>
    </source>
</evidence>
<organism evidence="3">
    <name type="scientific">uncultured Thiotrichaceae bacterium</name>
    <dbReference type="NCBI Taxonomy" id="298394"/>
    <lineage>
        <taxon>Bacteria</taxon>
        <taxon>Pseudomonadati</taxon>
        <taxon>Pseudomonadota</taxon>
        <taxon>Gammaproteobacteria</taxon>
        <taxon>Thiotrichales</taxon>
        <taxon>Thiotrichaceae</taxon>
        <taxon>environmental samples</taxon>
    </lineage>
</organism>
<evidence type="ECO:0000313" key="3">
    <source>
        <dbReference type="EMBL" id="CAA6824403.1"/>
    </source>
</evidence>
<feature type="signal peptide" evidence="1">
    <location>
        <begin position="1"/>
        <end position="23"/>
    </location>
</feature>
<dbReference type="SMART" id="SM00450">
    <property type="entry name" value="RHOD"/>
    <property type="match status" value="1"/>
</dbReference>